<dbReference type="GO" id="GO:0016301">
    <property type="term" value="F:kinase activity"/>
    <property type="evidence" value="ECO:0007669"/>
    <property type="project" value="InterPro"/>
</dbReference>
<name>A0A0C2DEA5_9BACT</name>
<dbReference type="Pfam" id="PF00781">
    <property type="entry name" value="DAGK_cat"/>
    <property type="match status" value="1"/>
</dbReference>
<organism evidence="2 3">
    <name type="scientific">Enhygromyxa salina</name>
    <dbReference type="NCBI Taxonomy" id="215803"/>
    <lineage>
        <taxon>Bacteria</taxon>
        <taxon>Pseudomonadati</taxon>
        <taxon>Myxococcota</taxon>
        <taxon>Polyangia</taxon>
        <taxon>Nannocystales</taxon>
        <taxon>Nannocystaceae</taxon>
        <taxon>Enhygromyxa</taxon>
    </lineage>
</organism>
<feature type="domain" description="DAGKc" evidence="1">
    <location>
        <begin position="1"/>
        <end position="134"/>
    </location>
</feature>
<evidence type="ECO:0000313" key="2">
    <source>
        <dbReference type="EMBL" id="KIG17997.1"/>
    </source>
</evidence>
<evidence type="ECO:0000313" key="3">
    <source>
        <dbReference type="Proteomes" id="UP000031599"/>
    </source>
</evidence>
<dbReference type="SMART" id="SM00046">
    <property type="entry name" value="DAGKc"/>
    <property type="match status" value="1"/>
</dbReference>
<dbReference type="SUPFAM" id="SSF111331">
    <property type="entry name" value="NAD kinase/diacylglycerol kinase-like"/>
    <property type="match status" value="1"/>
</dbReference>
<dbReference type="EMBL" id="JMCC02000016">
    <property type="protein sequence ID" value="KIG17997.1"/>
    <property type="molecule type" value="Genomic_DNA"/>
</dbReference>
<dbReference type="AlphaFoldDB" id="A0A0C2DEA5"/>
<dbReference type="Proteomes" id="UP000031599">
    <property type="component" value="Unassembled WGS sequence"/>
</dbReference>
<proteinExistence type="predicted"/>
<protein>
    <submittedName>
        <fullName evidence="2">Transcription regulator</fullName>
    </submittedName>
</protein>
<accession>A0A0C2DEA5</accession>
<dbReference type="InterPro" id="IPR017438">
    <property type="entry name" value="ATP-NAD_kinase_N"/>
</dbReference>
<dbReference type="InterPro" id="IPR001206">
    <property type="entry name" value="Diacylglycerol_kinase_cat_dom"/>
</dbReference>
<dbReference type="InterPro" id="IPR050187">
    <property type="entry name" value="Lipid_Phosphate_FormReg"/>
</dbReference>
<gene>
    <name evidence="2" type="ORF">DB30_02212</name>
</gene>
<dbReference type="PROSITE" id="PS50146">
    <property type="entry name" value="DAGK"/>
    <property type="match status" value="1"/>
</dbReference>
<dbReference type="Gene3D" id="3.40.50.10330">
    <property type="entry name" value="Probable inorganic polyphosphate/atp-NAD kinase, domain 1"/>
    <property type="match status" value="1"/>
</dbReference>
<dbReference type="PANTHER" id="PTHR12358:SF54">
    <property type="entry name" value="SPHINGOSINE KINASE RELATED PROTEIN"/>
    <property type="match status" value="1"/>
</dbReference>
<reference evidence="2 3" key="1">
    <citation type="submission" date="2014-12" db="EMBL/GenBank/DDBJ databases">
        <title>Genome assembly of Enhygromyxa salina DSM 15201.</title>
        <authorList>
            <person name="Sharma G."/>
            <person name="Subramanian S."/>
        </authorList>
    </citation>
    <scope>NUCLEOTIDE SEQUENCE [LARGE SCALE GENOMIC DNA]</scope>
    <source>
        <strain evidence="2 3">DSM 15201</strain>
    </source>
</reference>
<dbReference type="Gene3D" id="2.60.200.40">
    <property type="match status" value="1"/>
</dbReference>
<dbReference type="PANTHER" id="PTHR12358">
    <property type="entry name" value="SPHINGOSINE KINASE"/>
    <property type="match status" value="1"/>
</dbReference>
<evidence type="ECO:0000259" key="1">
    <source>
        <dbReference type="PROSITE" id="PS50146"/>
    </source>
</evidence>
<dbReference type="InterPro" id="IPR016064">
    <property type="entry name" value="NAD/diacylglycerol_kinase_sf"/>
</dbReference>
<sequence>MVANPTARTGKAERAISRALEGLASAGLEPEFFATQPEGKTVAGLADRIEREDVARVVYLGGDGTFAESAKGIILARERSGVDVPLAMLPMGTANDQGRSFGISAGPKALEQNIKTIAGGCEQWMDVGRIEAIDDDGEVIRSDLWFDNCGFGLSARILAQRNRDREFVAKVPLVKQLYRDKLVYAGAAVSQMVKSVVGGPTGSLFSCEVTVDGEVLEWVGLTDLVVNGTILYGGEWIFVEDSRADDGKFEVVPFRSHADWVMSAISKHKKNPVTNDDLEVVGLSGREFRRGTSIELRMFRPNNGPAIPSQIDGEEFVTAEHYRVENLFHHLRIIVPEDPHWI</sequence>
<comment type="caution">
    <text evidence="2">The sequence shown here is derived from an EMBL/GenBank/DDBJ whole genome shotgun (WGS) entry which is preliminary data.</text>
</comment>